<name>A0AA40F7E5_9PEZI</name>
<accession>A0AA40F7E5</accession>
<feature type="region of interest" description="Disordered" evidence="1">
    <location>
        <begin position="1"/>
        <end position="67"/>
    </location>
</feature>
<feature type="compositionally biased region" description="Basic and acidic residues" evidence="1">
    <location>
        <begin position="36"/>
        <end position="47"/>
    </location>
</feature>
<sequence>MAAMGARPLISQSRRCPRHAREQQQPRDVMAGGEGDGQHGHGGEQHGHGGGQHKQGGRGGRKRSVERGDDLEVDFIFILIPSCGRGGGRAGRQDGRKSVGLGNVQEVTLPLFARGATILHGEAAGANLLAREAVTRGEGRGGRRGPTPPSPFSTSEEGESATPRCEARAESKGDSARDRDLGEDGASPCCAGVADPGDADAPASGAATGAVAGAATGDGGSAAAEAAGKTAIKSGSVSGPRASMLYQDGKFYFSVQELRVSVQQLTLWPAF</sequence>
<dbReference type="EMBL" id="JAUKUD010000002">
    <property type="protein sequence ID" value="KAK0752613.1"/>
    <property type="molecule type" value="Genomic_DNA"/>
</dbReference>
<proteinExistence type="predicted"/>
<gene>
    <name evidence="2" type="ORF">B0T18DRAFT_459429</name>
</gene>
<organism evidence="2 3">
    <name type="scientific">Schizothecium vesticola</name>
    <dbReference type="NCBI Taxonomy" id="314040"/>
    <lineage>
        <taxon>Eukaryota</taxon>
        <taxon>Fungi</taxon>
        <taxon>Dikarya</taxon>
        <taxon>Ascomycota</taxon>
        <taxon>Pezizomycotina</taxon>
        <taxon>Sordariomycetes</taxon>
        <taxon>Sordariomycetidae</taxon>
        <taxon>Sordariales</taxon>
        <taxon>Schizotheciaceae</taxon>
        <taxon>Schizothecium</taxon>
    </lineage>
</organism>
<feature type="compositionally biased region" description="Basic and acidic residues" evidence="1">
    <location>
        <begin position="165"/>
        <end position="182"/>
    </location>
</feature>
<dbReference type="AlphaFoldDB" id="A0AA40F7E5"/>
<feature type="region of interest" description="Disordered" evidence="1">
    <location>
        <begin position="136"/>
        <end position="193"/>
    </location>
</feature>
<reference evidence="2" key="1">
    <citation type="submission" date="2023-06" db="EMBL/GenBank/DDBJ databases">
        <title>Genome-scale phylogeny and comparative genomics of the fungal order Sordariales.</title>
        <authorList>
            <consortium name="Lawrence Berkeley National Laboratory"/>
            <person name="Hensen N."/>
            <person name="Bonometti L."/>
            <person name="Westerberg I."/>
            <person name="Brannstrom I.O."/>
            <person name="Guillou S."/>
            <person name="Cros-Aarteil S."/>
            <person name="Calhoun S."/>
            <person name="Haridas S."/>
            <person name="Kuo A."/>
            <person name="Mondo S."/>
            <person name="Pangilinan J."/>
            <person name="Riley R."/>
            <person name="LaButti K."/>
            <person name="Andreopoulos B."/>
            <person name="Lipzen A."/>
            <person name="Chen C."/>
            <person name="Yanf M."/>
            <person name="Daum C."/>
            <person name="Ng V."/>
            <person name="Clum A."/>
            <person name="Steindorff A."/>
            <person name="Ohm R."/>
            <person name="Martin F."/>
            <person name="Silar P."/>
            <person name="Natvig D."/>
            <person name="Lalanne C."/>
            <person name="Gautier V."/>
            <person name="Ament-velasquez S.L."/>
            <person name="Kruys A."/>
            <person name="Hutchinson M.I."/>
            <person name="Powell A.J."/>
            <person name="Barry K."/>
            <person name="Miller A.N."/>
            <person name="Grigoriev I.V."/>
            <person name="Debuchy R."/>
            <person name="Gladieux P."/>
            <person name="Thoren M.H."/>
            <person name="Johannesson H."/>
        </authorList>
    </citation>
    <scope>NUCLEOTIDE SEQUENCE</scope>
    <source>
        <strain evidence="2">SMH3187-1</strain>
    </source>
</reference>
<comment type="caution">
    <text evidence="2">The sequence shown here is derived from an EMBL/GenBank/DDBJ whole genome shotgun (WGS) entry which is preliminary data.</text>
</comment>
<evidence type="ECO:0000313" key="3">
    <source>
        <dbReference type="Proteomes" id="UP001172155"/>
    </source>
</evidence>
<evidence type="ECO:0000313" key="2">
    <source>
        <dbReference type="EMBL" id="KAK0752613.1"/>
    </source>
</evidence>
<dbReference type="Proteomes" id="UP001172155">
    <property type="component" value="Unassembled WGS sequence"/>
</dbReference>
<protein>
    <submittedName>
        <fullName evidence="2">Uncharacterized protein</fullName>
    </submittedName>
</protein>
<evidence type="ECO:0000256" key="1">
    <source>
        <dbReference type="SAM" id="MobiDB-lite"/>
    </source>
</evidence>
<keyword evidence="3" id="KW-1185">Reference proteome</keyword>